<keyword evidence="3 8" id="KW-1134">Transmembrane beta strand</keyword>
<keyword evidence="6 8" id="KW-0472">Membrane</keyword>
<dbReference type="InterPro" id="IPR012910">
    <property type="entry name" value="Plug_dom"/>
</dbReference>
<dbReference type="Pfam" id="PF00593">
    <property type="entry name" value="TonB_dep_Rec_b-barrel"/>
    <property type="match status" value="1"/>
</dbReference>
<dbReference type="AlphaFoldDB" id="A0A1G8RG12"/>
<evidence type="ECO:0000256" key="1">
    <source>
        <dbReference type="ARBA" id="ARBA00004571"/>
    </source>
</evidence>
<accession>A0A1G8RG12</accession>
<evidence type="ECO:0000256" key="5">
    <source>
        <dbReference type="ARBA" id="ARBA00023077"/>
    </source>
</evidence>
<feature type="signal peptide" evidence="11">
    <location>
        <begin position="1"/>
        <end position="30"/>
    </location>
</feature>
<keyword evidence="4 8" id="KW-0812">Transmembrane</keyword>
<dbReference type="InterPro" id="IPR000531">
    <property type="entry name" value="Beta-barrel_TonB"/>
</dbReference>
<evidence type="ECO:0000256" key="8">
    <source>
        <dbReference type="PROSITE-ProRule" id="PRU01360"/>
    </source>
</evidence>
<dbReference type="Gene3D" id="2.170.130.10">
    <property type="entry name" value="TonB-dependent receptor, plug domain"/>
    <property type="match status" value="1"/>
</dbReference>
<keyword evidence="14" id="KW-0675">Receptor</keyword>
<evidence type="ECO:0000256" key="6">
    <source>
        <dbReference type="ARBA" id="ARBA00023136"/>
    </source>
</evidence>
<dbReference type="InterPro" id="IPR039426">
    <property type="entry name" value="TonB-dep_rcpt-like"/>
</dbReference>
<evidence type="ECO:0000256" key="4">
    <source>
        <dbReference type="ARBA" id="ARBA00022692"/>
    </source>
</evidence>
<dbReference type="PANTHER" id="PTHR47234">
    <property type="match status" value="1"/>
</dbReference>
<evidence type="ECO:0000256" key="2">
    <source>
        <dbReference type="ARBA" id="ARBA00022448"/>
    </source>
</evidence>
<name>A0A1G8RG12_9GAMM</name>
<evidence type="ECO:0000256" key="3">
    <source>
        <dbReference type="ARBA" id="ARBA00022452"/>
    </source>
</evidence>
<reference evidence="15" key="1">
    <citation type="submission" date="2016-10" db="EMBL/GenBank/DDBJ databases">
        <authorList>
            <person name="Varghese N."/>
            <person name="Submissions S."/>
        </authorList>
    </citation>
    <scope>NUCLEOTIDE SEQUENCE [LARGE SCALE GENOMIC DNA]</scope>
    <source>
        <strain evidence="15">DSM 23317</strain>
    </source>
</reference>
<dbReference type="Pfam" id="PF07715">
    <property type="entry name" value="Plug"/>
    <property type="match status" value="1"/>
</dbReference>
<feature type="region of interest" description="Disordered" evidence="10">
    <location>
        <begin position="711"/>
        <end position="730"/>
    </location>
</feature>
<dbReference type="GO" id="GO:0009279">
    <property type="term" value="C:cell outer membrane"/>
    <property type="evidence" value="ECO:0007669"/>
    <property type="project" value="UniProtKB-SubCell"/>
</dbReference>
<dbReference type="EMBL" id="FNEM01000005">
    <property type="protein sequence ID" value="SDJ15793.1"/>
    <property type="molecule type" value="Genomic_DNA"/>
</dbReference>
<keyword evidence="5 9" id="KW-0798">TonB box</keyword>
<dbReference type="SUPFAM" id="SSF56935">
    <property type="entry name" value="Porins"/>
    <property type="match status" value="1"/>
</dbReference>
<evidence type="ECO:0000259" key="12">
    <source>
        <dbReference type="Pfam" id="PF00593"/>
    </source>
</evidence>
<feature type="domain" description="TonB-dependent receptor plug" evidence="13">
    <location>
        <begin position="52"/>
        <end position="162"/>
    </location>
</feature>
<dbReference type="Gene3D" id="2.40.170.20">
    <property type="entry name" value="TonB-dependent receptor, beta-barrel domain"/>
    <property type="match status" value="1"/>
</dbReference>
<evidence type="ECO:0000256" key="7">
    <source>
        <dbReference type="ARBA" id="ARBA00023237"/>
    </source>
</evidence>
<feature type="domain" description="TonB-dependent receptor-like beta-barrel" evidence="12">
    <location>
        <begin position="553"/>
        <end position="946"/>
    </location>
</feature>
<evidence type="ECO:0000256" key="10">
    <source>
        <dbReference type="SAM" id="MobiDB-lite"/>
    </source>
</evidence>
<comment type="subcellular location">
    <subcellularLocation>
        <location evidence="1 8">Cell outer membrane</location>
        <topology evidence="1 8">Multi-pass membrane protein</topology>
    </subcellularLocation>
</comment>
<dbReference type="InterPro" id="IPR036942">
    <property type="entry name" value="Beta-barrel_TonB_sf"/>
</dbReference>
<keyword evidence="11" id="KW-0732">Signal</keyword>
<sequence>MQSSIVSKAVRLAMITSASAAALTAPAVWAEEEEVERIEVTGSRIKRADIEGASPVSVITAEQLQATGIVKVSDALQQLSAAQGGITTAVNNGGDGKLSVDLRGLGAKRTLILVNGRRFVNSGTGADNSVDLNNIPVSMVKRIEVLKDGASAVYGSDAIAGVINVITKNDFEGFEFSAQYGETTEGDGDEYELSATFGSNFDKGNVVVNVGYYNRGEVRQGDRSFSQCPLAENADGTYCAGSANSIGMGAFVNGSEGLAIGSDGNFFGYIGDTKVTDPNSEDPDATTYEIFDQAGTAIGFLSDDGVSAYEPWLQFEPGGDGSSSDKGYHPFTSADRYNYAAVSYLSTPAERANFSVNGTYEFNDDLRFISENSFVWRHSNQQMAPQPINYTLNNWTLPADYPYAQNYTFLPDGITAGTINPVTGEAVTGQDLLWPLRRMTEVGPRIFEQTVYTWRTVVGFEGTLADEWMWGVSYMAGRNDAKDVSHNYINMDRVVKSVTDNCEGVSPDGTGNSPDAPCINYFGEGSLTPDDVKYIAYTDQGTGFNQQEIIEAHIAGDAFELPAGAVGIAAGIEHRRESAGFQPDALTVAGLGSGNAQDPTSGRYDVSEAFVEFAIPVVADAGFIENFDVEAAVRYSDYSTFGNDTNYKIGATLRTAGGLMLRSVASTAFRAPTVSELFGGQSDSYENYADPCSNADANATVKANCIADGVTPGTPQQNQQTRAKVGGNPDLQAETADTFTVGLVYEPTFIENLSMTIDYYDIEIEDAISNVDVNTKVNVCYNDANGGVDGTGTFCSDIGRDAVGQIDGVIATLENVANIQTSGLDFNVAYNFDAAGLEWRVDYESTYLLEYDFTPYAGADPFDYVGQVFSSGGSYVEWKHSFNAAVRGDSWSFNYQMRYLEGLDRFEADPGNPKLGDSTDAVMYHDISGSYFINDYVTVTAGIDNLFDEEPPYVTNGIDGNTDTYTYDVLGSRWYVQTIVKF</sequence>
<feature type="chain" id="PRO_5011523707" evidence="11">
    <location>
        <begin position="31"/>
        <end position="982"/>
    </location>
</feature>
<dbReference type="PANTHER" id="PTHR47234:SF2">
    <property type="entry name" value="TONB-DEPENDENT RECEPTOR"/>
    <property type="match status" value="1"/>
</dbReference>
<evidence type="ECO:0000313" key="15">
    <source>
        <dbReference type="Proteomes" id="UP000199527"/>
    </source>
</evidence>
<evidence type="ECO:0000259" key="13">
    <source>
        <dbReference type="Pfam" id="PF07715"/>
    </source>
</evidence>
<keyword evidence="15" id="KW-1185">Reference proteome</keyword>
<protein>
    <submittedName>
        <fullName evidence="14">TonB dependent receptor</fullName>
    </submittedName>
</protein>
<keyword evidence="2 8" id="KW-0813">Transport</keyword>
<evidence type="ECO:0000256" key="9">
    <source>
        <dbReference type="RuleBase" id="RU003357"/>
    </source>
</evidence>
<comment type="similarity">
    <text evidence="8 9">Belongs to the TonB-dependent receptor family.</text>
</comment>
<gene>
    <name evidence="14" type="ORF">SAMN04488540_105161</name>
</gene>
<proteinExistence type="inferred from homology"/>
<dbReference type="OrthoDB" id="176248at2"/>
<evidence type="ECO:0000313" key="14">
    <source>
        <dbReference type="EMBL" id="SDJ15793.1"/>
    </source>
</evidence>
<dbReference type="Proteomes" id="UP000199527">
    <property type="component" value="Unassembled WGS sequence"/>
</dbReference>
<feature type="compositionally biased region" description="Polar residues" evidence="10">
    <location>
        <begin position="713"/>
        <end position="722"/>
    </location>
</feature>
<dbReference type="InterPro" id="IPR037066">
    <property type="entry name" value="Plug_dom_sf"/>
</dbReference>
<organism evidence="14 15">
    <name type="scientific">Ferrimonas sediminum</name>
    <dbReference type="NCBI Taxonomy" id="718193"/>
    <lineage>
        <taxon>Bacteria</taxon>
        <taxon>Pseudomonadati</taxon>
        <taxon>Pseudomonadota</taxon>
        <taxon>Gammaproteobacteria</taxon>
        <taxon>Alteromonadales</taxon>
        <taxon>Ferrimonadaceae</taxon>
        <taxon>Ferrimonas</taxon>
    </lineage>
</organism>
<evidence type="ECO:0000256" key="11">
    <source>
        <dbReference type="SAM" id="SignalP"/>
    </source>
</evidence>
<dbReference type="PROSITE" id="PS52016">
    <property type="entry name" value="TONB_DEPENDENT_REC_3"/>
    <property type="match status" value="1"/>
</dbReference>
<keyword evidence="7 8" id="KW-0998">Cell outer membrane</keyword>